<dbReference type="OrthoDB" id="5197708at2"/>
<dbReference type="EMBL" id="SHKY01000001">
    <property type="protein sequence ID" value="RZU50343.1"/>
    <property type="molecule type" value="Genomic_DNA"/>
</dbReference>
<evidence type="ECO:0000313" key="2">
    <source>
        <dbReference type="EMBL" id="RZU50343.1"/>
    </source>
</evidence>
<keyword evidence="3" id="KW-1185">Reference proteome</keyword>
<feature type="transmembrane region" description="Helical" evidence="1">
    <location>
        <begin position="99"/>
        <end position="118"/>
    </location>
</feature>
<dbReference type="Proteomes" id="UP000292564">
    <property type="component" value="Unassembled WGS sequence"/>
</dbReference>
<feature type="transmembrane region" description="Helical" evidence="1">
    <location>
        <begin position="67"/>
        <end position="87"/>
    </location>
</feature>
<dbReference type="AlphaFoldDB" id="A0A4Q7ZJ69"/>
<protein>
    <submittedName>
        <fullName evidence="2">Uncharacterized protein</fullName>
    </submittedName>
</protein>
<name>A0A4Q7ZJ69_9ACTN</name>
<evidence type="ECO:0000256" key="1">
    <source>
        <dbReference type="SAM" id="Phobius"/>
    </source>
</evidence>
<accession>A0A4Q7ZJ69</accession>
<reference evidence="2 3" key="1">
    <citation type="submission" date="2019-02" db="EMBL/GenBank/DDBJ databases">
        <title>Sequencing the genomes of 1000 actinobacteria strains.</title>
        <authorList>
            <person name="Klenk H.-P."/>
        </authorList>
    </citation>
    <scope>NUCLEOTIDE SEQUENCE [LARGE SCALE GENOMIC DNA]</scope>
    <source>
        <strain evidence="2 3">DSM 45162</strain>
    </source>
</reference>
<evidence type="ECO:0000313" key="3">
    <source>
        <dbReference type="Proteomes" id="UP000292564"/>
    </source>
</evidence>
<gene>
    <name evidence="2" type="ORF">EV385_2112</name>
</gene>
<comment type="caution">
    <text evidence="2">The sequence shown here is derived from an EMBL/GenBank/DDBJ whole genome shotgun (WGS) entry which is preliminary data.</text>
</comment>
<dbReference type="RefSeq" id="WP_130509293.1">
    <property type="nucleotide sequence ID" value="NZ_SHKY01000001.1"/>
</dbReference>
<keyword evidence="1" id="KW-0812">Transmembrane</keyword>
<keyword evidence="1" id="KW-1133">Transmembrane helix</keyword>
<keyword evidence="1" id="KW-0472">Membrane</keyword>
<organism evidence="2 3">
    <name type="scientific">Krasilnikovia cinnamomea</name>
    <dbReference type="NCBI Taxonomy" id="349313"/>
    <lineage>
        <taxon>Bacteria</taxon>
        <taxon>Bacillati</taxon>
        <taxon>Actinomycetota</taxon>
        <taxon>Actinomycetes</taxon>
        <taxon>Micromonosporales</taxon>
        <taxon>Micromonosporaceae</taxon>
        <taxon>Krasilnikovia</taxon>
    </lineage>
</organism>
<proteinExistence type="predicted"/>
<sequence>MKNPVSVPSRAISGDDISPPAQQLLRDLNLLPEEGDLAHAGGFVAAFKGPPDSVALIEAGATAATKWWSVGLGVMVTGAWAAVRTWWSAEDPANQHILLWGAAIVTAAAVLGVAHLFASDLRGRAAVATETVRARAAVAETFVRMAEQAHARTLDGQHVAARAPGDGLQFAALPSITVENMAKHGPEEAGWHALGLLTDGARRNRYLIAKGNTHEWVDAGMVSVP</sequence>